<organism evidence="3 4">
    <name type="scientific">Cocos nucifera</name>
    <name type="common">Coconut palm</name>
    <dbReference type="NCBI Taxonomy" id="13894"/>
    <lineage>
        <taxon>Eukaryota</taxon>
        <taxon>Viridiplantae</taxon>
        <taxon>Streptophyta</taxon>
        <taxon>Embryophyta</taxon>
        <taxon>Tracheophyta</taxon>
        <taxon>Spermatophyta</taxon>
        <taxon>Magnoliopsida</taxon>
        <taxon>Liliopsida</taxon>
        <taxon>Arecaceae</taxon>
        <taxon>Arecoideae</taxon>
        <taxon>Cocoseae</taxon>
        <taxon>Attaleinae</taxon>
        <taxon>Cocos</taxon>
    </lineage>
</organism>
<dbReference type="OrthoDB" id="1905229at2759"/>
<dbReference type="EMBL" id="CM017872">
    <property type="protein sequence ID" value="KAG1327596.1"/>
    <property type="molecule type" value="Genomic_DNA"/>
</dbReference>
<feature type="compositionally biased region" description="Basic and acidic residues" evidence="1">
    <location>
        <begin position="60"/>
        <end position="70"/>
    </location>
</feature>
<name>A0A8K0MV15_COCNU</name>
<feature type="transmembrane region" description="Helical" evidence="2">
    <location>
        <begin position="176"/>
        <end position="197"/>
    </location>
</feature>
<dbReference type="Proteomes" id="UP000797356">
    <property type="component" value="Chromosome 1"/>
</dbReference>
<keyword evidence="2" id="KW-1133">Transmembrane helix</keyword>
<proteinExistence type="predicted"/>
<dbReference type="AlphaFoldDB" id="A0A8K0MV15"/>
<evidence type="ECO:0000313" key="4">
    <source>
        <dbReference type="Proteomes" id="UP000797356"/>
    </source>
</evidence>
<sequence>MLEFVHVFWTLKGLPEQVHMASQTPIFVLDENLPFHRGKGVGGVKADVPKPVKPARHERKALQDLSKDGKPLPTGALKGSTLKDKAVVHGHDNPKNGSKNNFLTDEEIKKCREWAKEGIEHAHFTGAEQRKLQKEKDKERVSKKVDKVMSAFREWTDMAYNFGLPLVRYANFAHNVFRVIFFFMIIFFGNGFLVHIWPGLEFCSAYVQDVADVTKDNVNFGLEPEL</sequence>
<protein>
    <submittedName>
        <fullName evidence="3">Uncharacterized protein</fullName>
    </submittedName>
</protein>
<keyword evidence="4" id="KW-1185">Reference proteome</keyword>
<evidence type="ECO:0000256" key="1">
    <source>
        <dbReference type="SAM" id="MobiDB-lite"/>
    </source>
</evidence>
<reference evidence="3" key="2">
    <citation type="submission" date="2019-07" db="EMBL/GenBank/DDBJ databases">
        <authorList>
            <person name="Yang Y."/>
            <person name="Bocs S."/>
            <person name="Baudouin L."/>
        </authorList>
    </citation>
    <scope>NUCLEOTIDE SEQUENCE</scope>
    <source>
        <tissue evidence="3">Spear leaf of Hainan Tall coconut</tissue>
    </source>
</reference>
<keyword evidence="2" id="KW-0472">Membrane</keyword>
<comment type="caution">
    <text evidence="3">The sequence shown here is derived from an EMBL/GenBank/DDBJ whole genome shotgun (WGS) entry which is preliminary data.</text>
</comment>
<reference evidence="3" key="1">
    <citation type="journal article" date="2017" name="Gigascience">
        <title>The genome draft of coconut (Cocos nucifera).</title>
        <authorList>
            <person name="Xiao Y."/>
            <person name="Xu P."/>
            <person name="Fan H."/>
            <person name="Baudouin L."/>
            <person name="Xia W."/>
            <person name="Bocs S."/>
            <person name="Xu J."/>
            <person name="Li Q."/>
            <person name="Guo A."/>
            <person name="Zhou L."/>
            <person name="Li J."/>
            <person name="Wu Y."/>
            <person name="Ma Z."/>
            <person name="Armero A."/>
            <person name="Issali A.E."/>
            <person name="Liu N."/>
            <person name="Peng M."/>
            <person name="Yang Y."/>
        </authorList>
    </citation>
    <scope>NUCLEOTIDE SEQUENCE</scope>
    <source>
        <tissue evidence="3">Spear leaf of Hainan Tall coconut</tissue>
    </source>
</reference>
<keyword evidence="2" id="KW-0812">Transmembrane</keyword>
<feature type="region of interest" description="Disordered" evidence="1">
    <location>
        <begin position="40"/>
        <end position="80"/>
    </location>
</feature>
<evidence type="ECO:0000256" key="2">
    <source>
        <dbReference type="SAM" id="Phobius"/>
    </source>
</evidence>
<accession>A0A8K0MV15</accession>
<evidence type="ECO:0000313" key="3">
    <source>
        <dbReference type="EMBL" id="KAG1327596.1"/>
    </source>
</evidence>
<gene>
    <name evidence="3" type="ORF">COCNU_01G015300</name>
</gene>